<dbReference type="PROSITE" id="PS50977">
    <property type="entry name" value="HTH_TETR_2"/>
    <property type="match status" value="1"/>
</dbReference>
<dbReference type="SUPFAM" id="SSF46689">
    <property type="entry name" value="Homeodomain-like"/>
    <property type="match status" value="1"/>
</dbReference>
<evidence type="ECO:0000313" key="7">
    <source>
        <dbReference type="Proteomes" id="UP000037247"/>
    </source>
</evidence>
<feature type="domain" description="HTH tetR-type" evidence="5">
    <location>
        <begin position="20"/>
        <end position="79"/>
    </location>
</feature>
<dbReference type="EMBL" id="LDTZ01000021">
    <property type="protein sequence ID" value="KNA89963.1"/>
    <property type="molecule type" value="Genomic_DNA"/>
</dbReference>
<dbReference type="InterPro" id="IPR001647">
    <property type="entry name" value="HTH_TetR"/>
</dbReference>
<name>A0ABR5I8L3_9ACTN</name>
<evidence type="ECO:0000256" key="1">
    <source>
        <dbReference type="ARBA" id="ARBA00023015"/>
    </source>
</evidence>
<dbReference type="InterPro" id="IPR050109">
    <property type="entry name" value="HTH-type_TetR-like_transc_reg"/>
</dbReference>
<comment type="caution">
    <text evidence="6">The sequence shown here is derived from an EMBL/GenBank/DDBJ whole genome shotgun (WGS) entry which is preliminary data.</text>
</comment>
<keyword evidence="3" id="KW-0804">Transcription</keyword>
<sequence length="212" mass="23682">MTGVNRRRGYDASGRRDQARARRRQIVLSATELFERNGFGVTVADIADAADVSPETIYKSFGGKAGLIKVAFDQALAGDDQEVEVADRPETRAVETEPDPRRKLELYVAAAVPRMVRAGRLMLAIRDGARTDPALRELWTTALQQRLFGMTKLAEHLADSGSLRAGVTVEHARDTLWTLIAPELYELLVVMRGWTIPDYRDWMVRAMIAELV</sequence>
<dbReference type="Proteomes" id="UP000037247">
    <property type="component" value="Unassembled WGS sequence"/>
</dbReference>
<accession>A0ABR5I8L3</accession>
<dbReference type="InterPro" id="IPR009057">
    <property type="entry name" value="Homeodomain-like_sf"/>
</dbReference>
<dbReference type="PRINTS" id="PR00455">
    <property type="entry name" value="HTHTETR"/>
</dbReference>
<feature type="DNA-binding region" description="H-T-H motif" evidence="4">
    <location>
        <begin position="42"/>
        <end position="61"/>
    </location>
</feature>
<reference evidence="6 7" key="1">
    <citation type="submission" date="2015-05" db="EMBL/GenBank/DDBJ databases">
        <title>Draft genome sequence of the bacterium Gordonia jacobaea a new member of the Gordonia genus.</title>
        <authorList>
            <person name="Jimenez-Galisteo G."/>
            <person name="Dominguez A."/>
            <person name="Munoz E."/>
            <person name="Vinas M."/>
        </authorList>
    </citation>
    <scope>NUCLEOTIDE SEQUENCE [LARGE SCALE GENOMIC DNA]</scope>
    <source>
        <strain evidence="7">mv1</strain>
    </source>
</reference>
<evidence type="ECO:0000256" key="3">
    <source>
        <dbReference type="ARBA" id="ARBA00023163"/>
    </source>
</evidence>
<evidence type="ECO:0000256" key="4">
    <source>
        <dbReference type="PROSITE-ProRule" id="PRU00335"/>
    </source>
</evidence>
<evidence type="ECO:0000259" key="5">
    <source>
        <dbReference type="PROSITE" id="PS50977"/>
    </source>
</evidence>
<protein>
    <submittedName>
        <fullName evidence="6">TetR family transcriptional regulator</fullName>
    </submittedName>
</protein>
<proteinExistence type="predicted"/>
<dbReference type="PANTHER" id="PTHR30055:SF234">
    <property type="entry name" value="HTH-TYPE TRANSCRIPTIONAL REGULATOR BETI"/>
    <property type="match status" value="1"/>
</dbReference>
<keyword evidence="7" id="KW-1185">Reference proteome</keyword>
<evidence type="ECO:0000256" key="2">
    <source>
        <dbReference type="ARBA" id="ARBA00023125"/>
    </source>
</evidence>
<keyword evidence="2 4" id="KW-0238">DNA-binding</keyword>
<dbReference type="RefSeq" id="WP_049700412.1">
    <property type="nucleotide sequence ID" value="NZ_LDTZ01000021.1"/>
</dbReference>
<gene>
    <name evidence="6" type="ORF">ABW18_18290</name>
</gene>
<dbReference type="Pfam" id="PF00440">
    <property type="entry name" value="TetR_N"/>
    <property type="match status" value="1"/>
</dbReference>
<dbReference type="Gene3D" id="1.10.357.10">
    <property type="entry name" value="Tetracycline Repressor, domain 2"/>
    <property type="match status" value="1"/>
</dbReference>
<organism evidence="6 7">
    <name type="scientific">Gordonia jacobaea</name>
    <dbReference type="NCBI Taxonomy" id="122202"/>
    <lineage>
        <taxon>Bacteria</taxon>
        <taxon>Bacillati</taxon>
        <taxon>Actinomycetota</taxon>
        <taxon>Actinomycetes</taxon>
        <taxon>Mycobacteriales</taxon>
        <taxon>Gordoniaceae</taxon>
        <taxon>Gordonia</taxon>
    </lineage>
</organism>
<dbReference type="PANTHER" id="PTHR30055">
    <property type="entry name" value="HTH-TYPE TRANSCRIPTIONAL REGULATOR RUTR"/>
    <property type="match status" value="1"/>
</dbReference>
<keyword evidence="1" id="KW-0805">Transcription regulation</keyword>
<evidence type="ECO:0000313" key="6">
    <source>
        <dbReference type="EMBL" id="KNA89963.1"/>
    </source>
</evidence>